<proteinExistence type="inferred from homology"/>
<dbReference type="InterPro" id="IPR050231">
    <property type="entry name" value="Iron_ascorbate_oxido_reductase"/>
</dbReference>
<feature type="domain" description="Fe2OG dioxygenase" evidence="2">
    <location>
        <begin position="156"/>
        <end position="294"/>
    </location>
</feature>
<keyword evidence="1" id="KW-0560">Oxidoreductase</keyword>
<dbReference type="Gramene" id="TVU20232">
    <property type="protein sequence ID" value="TVU20232"/>
    <property type="gene ID" value="EJB05_36432"/>
</dbReference>
<dbReference type="EMBL" id="RWGY01000029">
    <property type="protein sequence ID" value="TVU20232.1"/>
    <property type="molecule type" value="Genomic_DNA"/>
</dbReference>
<organism evidence="3 4">
    <name type="scientific">Eragrostis curvula</name>
    <name type="common">weeping love grass</name>
    <dbReference type="NCBI Taxonomy" id="38414"/>
    <lineage>
        <taxon>Eukaryota</taxon>
        <taxon>Viridiplantae</taxon>
        <taxon>Streptophyta</taxon>
        <taxon>Embryophyta</taxon>
        <taxon>Tracheophyta</taxon>
        <taxon>Spermatophyta</taxon>
        <taxon>Magnoliopsida</taxon>
        <taxon>Liliopsida</taxon>
        <taxon>Poales</taxon>
        <taxon>Poaceae</taxon>
        <taxon>PACMAD clade</taxon>
        <taxon>Chloridoideae</taxon>
        <taxon>Eragrostideae</taxon>
        <taxon>Eragrostidinae</taxon>
        <taxon>Eragrostis</taxon>
    </lineage>
</organism>
<dbReference type="Gene3D" id="2.60.120.330">
    <property type="entry name" value="B-lactam Antibiotic, Isopenicillin N Synthase, Chain"/>
    <property type="match status" value="1"/>
</dbReference>
<comment type="similarity">
    <text evidence="1">Belongs to the iron/ascorbate-dependent oxidoreductase family.</text>
</comment>
<name>A0A5J9U920_9POAL</name>
<keyword evidence="1" id="KW-0408">Iron</keyword>
<protein>
    <recommendedName>
        <fullName evidence="2">Fe2OG dioxygenase domain-containing protein</fullName>
    </recommendedName>
</protein>
<comment type="caution">
    <text evidence="3">The sequence shown here is derived from an EMBL/GenBank/DDBJ whole genome shotgun (WGS) entry which is preliminary data.</text>
</comment>
<evidence type="ECO:0000313" key="4">
    <source>
        <dbReference type="Proteomes" id="UP000324897"/>
    </source>
</evidence>
<dbReference type="PANTHER" id="PTHR47990">
    <property type="entry name" value="2-OXOGLUTARATE (2OG) AND FE(II)-DEPENDENT OXYGENASE SUPERFAMILY PROTEIN-RELATED"/>
    <property type="match status" value="1"/>
</dbReference>
<dbReference type="Proteomes" id="UP000324897">
    <property type="component" value="Chromosome 7"/>
</dbReference>
<keyword evidence="4" id="KW-1185">Reference proteome</keyword>
<dbReference type="Pfam" id="PF03171">
    <property type="entry name" value="2OG-FeII_Oxy"/>
    <property type="match status" value="1"/>
</dbReference>
<dbReference type="SUPFAM" id="SSF51197">
    <property type="entry name" value="Clavaminate synthase-like"/>
    <property type="match status" value="1"/>
</dbReference>
<sequence length="343" mass="38083">MAGEATLLPRIDFSGVDPSTPGAGRWEVVRGQVMDALTSHGCFVAHHPALTPDLRAALFDGAVRPLFALPVDAKRRNFYGDDKPHLGYHRGPPGRVSSESLAIVDGYKPENVRAFADLVWTDGGGGGDAATFSVKRETVHGAAKLLLELEETVRRMVLEALGVAKYHDAMNESTWHLFRMWEYKAVPSAEQEEEVGFGAPGSHQDTNTLSVVWQHEVDGLEVQTRDGDWIRVEPASLVVMVGNALRKTMPQYADVSRVIDKGLAWTNDRLHAPFHRITISGDVTRYSAILFSVPDFMIQAPSELVGNENHPRLKPFKFDDFFRFCVSEEGARHEDKLKAYCMV</sequence>
<dbReference type="AlphaFoldDB" id="A0A5J9U920"/>
<keyword evidence="1" id="KW-0479">Metal-binding</keyword>
<dbReference type="PROSITE" id="PS51471">
    <property type="entry name" value="FE2OG_OXY"/>
    <property type="match status" value="1"/>
</dbReference>
<dbReference type="InterPro" id="IPR027443">
    <property type="entry name" value="IPNS-like_sf"/>
</dbReference>
<dbReference type="InterPro" id="IPR044861">
    <property type="entry name" value="IPNS-like_FE2OG_OXY"/>
</dbReference>
<evidence type="ECO:0000259" key="2">
    <source>
        <dbReference type="PROSITE" id="PS51471"/>
    </source>
</evidence>
<evidence type="ECO:0000313" key="3">
    <source>
        <dbReference type="EMBL" id="TVU20232.1"/>
    </source>
</evidence>
<evidence type="ECO:0000256" key="1">
    <source>
        <dbReference type="RuleBase" id="RU003682"/>
    </source>
</evidence>
<accession>A0A5J9U920</accession>
<feature type="non-terminal residue" evidence="3">
    <location>
        <position position="1"/>
    </location>
</feature>
<dbReference type="InterPro" id="IPR005123">
    <property type="entry name" value="Oxoglu/Fe-dep_dioxygenase_dom"/>
</dbReference>
<gene>
    <name evidence="3" type="ORF">EJB05_36432</name>
</gene>
<dbReference type="GO" id="GO:0046872">
    <property type="term" value="F:metal ion binding"/>
    <property type="evidence" value="ECO:0007669"/>
    <property type="project" value="UniProtKB-KW"/>
</dbReference>
<dbReference type="GO" id="GO:0016491">
    <property type="term" value="F:oxidoreductase activity"/>
    <property type="evidence" value="ECO:0007669"/>
    <property type="project" value="UniProtKB-KW"/>
</dbReference>
<reference evidence="3 4" key="1">
    <citation type="journal article" date="2019" name="Sci. Rep.">
        <title>A high-quality genome of Eragrostis curvula grass provides insights into Poaceae evolution and supports new strategies to enhance forage quality.</title>
        <authorList>
            <person name="Carballo J."/>
            <person name="Santos B.A.C.M."/>
            <person name="Zappacosta D."/>
            <person name="Garbus I."/>
            <person name="Selva J.P."/>
            <person name="Gallo C.A."/>
            <person name="Diaz A."/>
            <person name="Albertini E."/>
            <person name="Caccamo M."/>
            <person name="Echenique V."/>
        </authorList>
    </citation>
    <scope>NUCLEOTIDE SEQUENCE [LARGE SCALE GENOMIC DNA]</scope>
    <source>
        <strain evidence="4">cv. Victoria</strain>
        <tissue evidence="3">Leaf</tissue>
    </source>
</reference>
<dbReference type="OrthoDB" id="288590at2759"/>